<dbReference type="SUPFAM" id="SSF46565">
    <property type="entry name" value="Chaperone J-domain"/>
    <property type="match status" value="1"/>
</dbReference>
<dbReference type="InterPro" id="IPR001623">
    <property type="entry name" value="DnaJ_domain"/>
</dbReference>
<reference evidence="7 8" key="1">
    <citation type="journal article" date="2011" name="J. Bacteriol.">
        <title>Draft genome sequence of Caloramator australicus strain RC3T, a thermoanaerobe from the Great Artesian Basin of Australia.</title>
        <authorList>
            <person name="Ogg C.D."/>
            <person name="Patel B.K.C."/>
        </authorList>
    </citation>
    <scope>NUCLEOTIDE SEQUENCE [LARGE SCALE GENOMIC DNA]</scope>
    <source>
        <strain evidence="7 8">RC3</strain>
    </source>
</reference>
<dbReference type="InterPro" id="IPR019734">
    <property type="entry name" value="TPR_rpt"/>
</dbReference>
<comment type="caution">
    <text evidence="7">The sequence shown here is derived from an EMBL/GenBank/DDBJ whole genome shotgun (WGS) entry which is preliminary data.</text>
</comment>
<dbReference type="PANTHER" id="PTHR44140:SF2">
    <property type="entry name" value="LD25575P"/>
    <property type="match status" value="1"/>
</dbReference>
<dbReference type="GO" id="GO:0051787">
    <property type="term" value="F:misfolded protein binding"/>
    <property type="evidence" value="ECO:0007669"/>
    <property type="project" value="TreeGrafter"/>
</dbReference>
<gene>
    <name evidence="7" type="ORF">CAAU_1027</name>
</gene>
<keyword evidence="3" id="KW-0732">Signal</keyword>
<dbReference type="GO" id="GO:0006260">
    <property type="term" value="P:DNA replication"/>
    <property type="evidence" value="ECO:0007669"/>
    <property type="project" value="UniProtKB-KW"/>
</dbReference>
<keyword evidence="8" id="KW-1185">Reference proteome</keyword>
<dbReference type="SMART" id="SM00271">
    <property type="entry name" value="DnaJ"/>
    <property type="match status" value="1"/>
</dbReference>
<dbReference type="STRING" id="857293.CAAU_1027"/>
<evidence type="ECO:0000256" key="2">
    <source>
        <dbReference type="ARBA" id="ARBA00022705"/>
    </source>
</evidence>
<dbReference type="PROSITE" id="PS50076">
    <property type="entry name" value="DNAJ_2"/>
    <property type="match status" value="1"/>
</dbReference>
<organism evidence="7 8">
    <name type="scientific">Caloramator australicus RC3</name>
    <dbReference type="NCBI Taxonomy" id="857293"/>
    <lineage>
        <taxon>Bacteria</taxon>
        <taxon>Bacillati</taxon>
        <taxon>Bacillota</taxon>
        <taxon>Clostridia</taxon>
        <taxon>Eubacteriales</taxon>
        <taxon>Clostridiaceae</taxon>
        <taxon>Caloramator</taxon>
    </lineage>
</organism>
<dbReference type="InterPro" id="IPR011990">
    <property type="entry name" value="TPR-like_helical_dom_sf"/>
</dbReference>
<evidence type="ECO:0000256" key="5">
    <source>
        <dbReference type="PROSITE-ProRule" id="PRU00339"/>
    </source>
</evidence>
<dbReference type="PANTHER" id="PTHR44140">
    <property type="entry name" value="LD25575P"/>
    <property type="match status" value="1"/>
</dbReference>
<dbReference type="PROSITE" id="PS50005">
    <property type="entry name" value="TPR"/>
    <property type="match status" value="1"/>
</dbReference>
<dbReference type="Gene3D" id="1.10.287.110">
    <property type="entry name" value="DnaJ domain"/>
    <property type="match status" value="1"/>
</dbReference>
<feature type="repeat" description="TPR" evidence="5">
    <location>
        <begin position="107"/>
        <end position="140"/>
    </location>
</feature>
<evidence type="ECO:0000313" key="8">
    <source>
        <dbReference type="Proteomes" id="UP000007652"/>
    </source>
</evidence>
<dbReference type="GO" id="GO:0034975">
    <property type="term" value="P:protein folding in endoplasmic reticulum"/>
    <property type="evidence" value="ECO:0007669"/>
    <property type="project" value="TreeGrafter"/>
</dbReference>
<comment type="subcellular location">
    <subcellularLocation>
        <location evidence="1">Endoplasmic reticulum</location>
    </subcellularLocation>
</comment>
<sequence>MKDPYEVLGVSRNASIDDIKKAYRELVKKYHPDKYQDNPLRELAEEKLREINEAYEFLLKNHGQGNFNSGSYSYSNDSTFQIVREYIMKQDFYNAERELNKINTRNDEWYYLMGIVYINKGNYSQGYSYIKRAVEMNPYNQEYKDALNRLNNTYRMNNSQYYSPPRNTTDDCCEICAYLYCADCLCECCGGDLLSCC</sequence>
<dbReference type="Pfam" id="PF00226">
    <property type="entry name" value="DnaJ"/>
    <property type="match status" value="1"/>
</dbReference>
<keyword evidence="2" id="KW-0235">DNA replication</keyword>
<keyword evidence="4" id="KW-0256">Endoplasmic reticulum</keyword>
<dbReference type="InterPro" id="IPR036869">
    <property type="entry name" value="J_dom_sf"/>
</dbReference>
<dbReference type="AlphaFoldDB" id="I7J4V8"/>
<dbReference type="SUPFAM" id="SSF48452">
    <property type="entry name" value="TPR-like"/>
    <property type="match status" value="1"/>
</dbReference>
<proteinExistence type="predicted"/>
<evidence type="ECO:0000256" key="1">
    <source>
        <dbReference type="ARBA" id="ARBA00004240"/>
    </source>
</evidence>
<name>I7J4V8_9CLOT</name>
<accession>I7J4V8</accession>
<dbReference type="RefSeq" id="WP_008908383.1">
    <property type="nucleotide sequence ID" value="NZ_CAKP01000060.1"/>
</dbReference>
<protein>
    <submittedName>
        <fullName evidence="7">Chaperone protein dnaJ</fullName>
    </submittedName>
</protein>
<evidence type="ECO:0000256" key="4">
    <source>
        <dbReference type="ARBA" id="ARBA00022824"/>
    </source>
</evidence>
<dbReference type="Proteomes" id="UP000007652">
    <property type="component" value="Unassembled WGS sequence"/>
</dbReference>
<evidence type="ECO:0000259" key="6">
    <source>
        <dbReference type="PROSITE" id="PS50076"/>
    </source>
</evidence>
<dbReference type="CDD" id="cd06257">
    <property type="entry name" value="DnaJ"/>
    <property type="match status" value="1"/>
</dbReference>
<dbReference type="eggNOG" id="COG0484">
    <property type="taxonomic scope" value="Bacteria"/>
</dbReference>
<keyword evidence="5" id="KW-0802">TPR repeat</keyword>
<dbReference type="PRINTS" id="PR00625">
    <property type="entry name" value="JDOMAIN"/>
</dbReference>
<dbReference type="InterPro" id="IPR051727">
    <property type="entry name" value="DnaJ_C3_Co-chaperones"/>
</dbReference>
<dbReference type="Gene3D" id="1.25.40.10">
    <property type="entry name" value="Tetratricopeptide repeat domain"/>
    <property type="match status" value="1"/>
</dbReference>
<evidence type="ECO:0000256" key="3">
    <source>
        <dbReference type="ARBA" id="ARBA00022729"/>
    </source>
</evidence>
<dbReference type="GO" id="GO:0051087">
    <property type="term" value="F:protein-folding chaperone binding"/>
    <property type="evidence" value="ECO:0007669"/>
    <property type="project" value="TreeGrafter"/>
</dbReference>
<feature type="domain" description="J" evidence="6">
    <location>
        <begin position="3"/>
        <end position="71"/>
    </location>
</feature>
<dbReference type="EMBL" id="CAKP01000060">
    <property type="protein sequence ID" value="CCJ33111.1"/>
    <property type="molecule type" value="Genomic_DNA"/>
</dbReference>
<evidence type="ECO:0000313" key="7">
    <source>
        <dbReference type="EMBL" id="CCJ33111.1"/>
    </source>
</evidence>